<evidence type="ECO:0000256" key="2">
    <source>
        <dbReference type="ARBA" id="ARBA00023125"/>
    </source>
</evidence>
<dbReference type="InterPro" id="IPR018062">
    <property type="entry name" value="HTH_AraC-typ_CS"/>
</dbReference>
<name>A0A1H2KFL9_9BACT</name>
<feature type="domain" description="HTH araC/xylS-type" evidence="4">
    <location>
        <begin position="160"/>
        <end position="260"/>
    </location>
</feature>
<keyword evidence="2 5" id="KW-0238">DNA-binding</keyword>
<evidence type="ECO:0000313" key="5">
    <source>
        <dbReference type="EMBL" id="SDU67218.1"/>
    </source>
</evidence>
<protein>
    <submittedName>
        <fullName evidence="5">AraC-type DNA-binding protein</fullName>
    </submittedName>
</protein>
<dbReference type="PROSITE" id="PS00041">
    <property type="entry name" value="HTH_ARAC_FAMILY_1"/>
    <property type="match status" value="1"/>
</dbReference>
<dbReference type="GO" id="GO:0003700">
    <property type="term" value="F:DNA-binding transcription factor activity"/>
    <property type="evidence" value="ECO:0007669"/>
    <property type="project" value="InterPro"/>
</dbReference>
<dbReference type="AlphaFoldDB" id="A0A1H2KFL9"/>
<dbReference type="SUPFAM" id="SSF46689">
    <property type="entry name" value="Homeodomain-like"/>
    <property type="match status" value="2"/>
</dbReference>
<accession>A0A1H2KFL9</accession>
<dbReference type="Proteomes" id="UP000199608">
    <property type="component" value="Unassembled WGS sequence"/>
</dbReference>
<organism evidence="5 6">
    <name type="scientific">Desulfobacula phenolica</name>
    <dbReference type="NCBI Taxonomy" id="90732"/>
    <lineage>
        <taxon>Bacteria</taxon>
        <taxon>Pseudomonadati</taxon>
        <taxon>Thermodesulfobacteriota</taxon>
        <taxon>Desulfobacteria</taxon>
        <taxon>Desulfobacterales</taxon>
        <taxon>Desulfobacteraceae</taxon>
        <taxon>Desulfobacula</taxon>
    </lineage>
</organism>
<dbReference type="InterPro" id="IPR037923">
    <property type="entry name" value="HTH-like"/>
</dbReference>
<sequence length="268" mass="31126">MDKLIEIPLKPNLTPAFILEGTLKEYSTEDLHYHSCHQFLRISTGITLLVEEKEKQPLFSNMTAFIPAGLPHRSSVMGTIVNYKSIYLDENLFNPAINEIVIFDMSELGVALFNRINLSQNKTDGISLQCLNLLLELMKKEIHFKSSLTHIPVPRNPENRKITEYIENNFEKKLTLSEVTNVLHYSDRHISRIFKEDLKVSIFEYLKLYRIFQSALKLCESNSSETITSIAFSCGYDSLSSFYKDFREIFSMTPKMFKQKNRRTIKSF</sequence>
<evidence type="ECO:0000313" key="6">
    <source>
        <dbReference type="Proteomes" id="UP000199608"/>
    </source>
</evidence>
<dbReference type="SMART" id="SM00342">
    <property type="entry name" value="HTH_ARAC"/>
    <property type="match status" value="1"/>
</dbReference>
<evidence type="ECO:0000256" key="1">
    <source>
        <dbReference type="ARBA" id="ARBA00023015"/>
    </source>
</evidence>
<dbReference type="InterPro" id="IPR009057">
    <property type="entry name" value="Homeodomain-like_sf"/>
</dbReference>
<dbReference type="PANTHER" id="PTHR11019:SF199">
    <property type="entry name" value="HTH-TYPE TRANSCRIPTIONAL REGULATOR NIMR"/>
    <property type="match status" value="1"/>
</dbReference>
<dbReference type="EMBL" id="FNLL01000038">
    <property type="protein sequence ID" value="SDU67218.1"/>
    <property type="molecule type" value="Genomic_DNA"/>
</dbReference>
<dbReference type="GO" id="GO:0043565">
    <property type="term" value="F:sequence-specific DNA binding"/>
    <property type="evidence" value="ECO:0007669"/>
    <property type="project" value="InterPro"/>
</dbReference>
<dbReference type="Pfam" id="PF12833">
    <property type="entry name" value="HTH_18"/>
    <property type="match status" value="1"/>
</dbReference>
<keyword evidence="3" id="KW-0804">Transcription</keyword>
<evidence type="ECO:0000256" key="3">
    <source>
        <dbReference type="ARBA" id="ARBA00023163"/>
    </source>
</evidence>
<dbReference type="Gene3D" id="1.10.10.60">
    <property type="entry name" value="Homeodomain-like"/>
    <property type="match status" value="2"/>
</dbReference>
<keyword evidence="1" id="KW-0805">Transcription regulation</keyword>
<dbReference type="PROSITE" id="PS01124">
    <property type="entry name" value="HTH_ARAC_FAMILY_2"/>
    <property type="match status" value="1"/>
</dbReference>
<evidence type="ECO:0000259" key="4">
    <source>
        <dbReference type="PROSITE" id="PS01124"/>
    </source>
</evidence>
<dbReference type="SUPFAM" id="SSF51215">
    <property type="entry name" value="Regulatory protein AraC"/>
    <property type="match status" value="1"/>
</dbReference>
<reference evidence="6" key="1">
    <citation type="submission" date="2016-10" db="EMBL/GenBank/DDBJ databases">
        <authorList>
            <person name="Varghese N."/>
            <person name="Submissions S."/>
        </authorList>
    </citation>
    <scope>NUCLEOTIDE SEQUENCE [LARGE SCALE GENOMIC DNA]</scope>
    <source>
        <strain evidence="6">DSM 3384</strain>
    </source>
</reference>
<gene>
    <name evidence="5" type="ORF">SAMN04487931_1385</name>
</gene>
<proteinExistence type="predicted"/>
<dbReference type="InterPro" id="IPR018060">
    <property type="entry name" value="HTH_AraC"/>
</dbReference>
<dbReference type="InterPro" id="IPR020449">
    <property type="entry name" value="Tscrpt_reg_AraC-type_HTH"/>
</dbReference>
<dbReference type="PRINTS" id="PR00032">
    <property type="entry name" value="HTHARAC"/>
</dbReference>
<dbReference type="PANTHER" id="PTHR11019">
    <property type="entry name" value="HTH-TYPE TRANSCRIPTIONAL REGULATOR NIMR"/>
    <property type="match status" value="1"/>
</dbReference>
<keyword evidence="6" id="KW-1185">Reference proteome</keyword>